<dbReference type="GO" id="GO:0005634">
    <property type="term" value="C:nucleus"/>
    <property type="evidence" value="ECO:0007669"/>
    <property type="project" value="TreeGrafter"/>
</dbReference>
<dbReference type="PANTHER" id="PTHR12829:SF7">
    <property type="entry name" value="N6-ADENOSINE-METHYLTRANSFERASE CATALYTIC SUBUNIT"/>
    <property type="match status" value="1"/>
</dbReference>
<accession>A0A1V9YI59</accession>
<dbReference type="Pfam" id="PF05063">
    <property type="entry name" value="MT-A70"/>
    <property type="match status" value="1"/>
</dbReference>
<organism evidence="7 8">
    <name type="scientific">Achlya hypogyna</name>
    <name type="common">Oomycete</name>
    <name type="synonym">Protoachlya hypogyna</name>
    <dbReference type="NCBI Taxonomy" id="1202772"/>
    <lineage>
        <taxon>Eukaryota</taxon>
        <taxon>Sar</taxon>
        <taxon>Stramenopiles</taxon>
        <taxon>Oomycota</taxon>
        <taxon>Saprolegniomycetes</taxon>
        <taxon>Saprolegniales</taxon>
        <taxon>Achlyaceae</taxon>
        <taxon>Achlya</taxon>
    </lineage>
</organism>
<dbReference type="Proteomes" id="UP000243579">
    <property type="component" value="Unassembled WGS sequence"/>
</dbReference>
<evidence type="ECO:0000313" key="8">
    <source>
        <dbReference type="Proteomes" id="UP000243579"/>
    </source>
</evidence>
<dbReference type="InterPro" id="IPR007757">
    <property type="entry name" value="MT-A70-like"/>
</dbReference>
<evidence type="ECO:0000256" key="2">
    <source>
        <dbReference type="ARBA" id="ARBA00022603"/>
    </source>
</evidence>
<evidence type="ECO:0000256" key="5">
    <source>
        <dbReference type="ARBA" id="ARBA00048957"/>
    </source>
</evidence>
<evidence type="ECO:0000256" key="1">
    <source>
        <dbReference type="ARBA" id="ARBA00012160"/>
    </source>
</evidence>
<evidence type="ECO:0000313" key="7">
    <source>
        <dbReference type="EMBL" id="OQR85401.1"/>
    </source>
</evidence>
<dbReference type="PANTHER" id="PTHR12829">
    <property type="entry name" value="N6-ADENOSINE-METHYLTRANSFERASE"/>
    <property type="match status" value="1"/>
</dbReference>
<dbReference type="GO" id="GO:0036396">
    <property type="term" value="C:RNA N6-methyladenosine methyltransferase complex"/>
    <property type="evidence" value="ECO:0007669"/>
    <property type="project" value="TreeGrafter"/>
</dbReference>
<protein>
    <recommendedName>
        <fullName evidence="1">mRNA m(6)A methyltransferase</fullName>
        <ecNumber evidence="1">2.1.1.348</ecNumber>
    </recommendedName>
</protein>
<dbReference type="OrthoDB" id="75540at2759"/>
<dbReference type="GO" id="GO:0032259">
    <property type="term" value="P:methylation"/>
    <property type="evidence" value="ECO:0007669"/>
    <property type="project" value="UniProtKB-KW"/>
</dbReference>
<keyword evidence="3" id="KW-0808">Transferase</keyword>
<sequence>MALARRHDVAAEVGTSEASAMALAQVVAFGRNHPELLPIDLSSLLRRLALPIPLDNFQRTLADAARDGAIELQAFDQWTFLTHVGSLAPATPTRRFVHYCPSTTRAACRELGCAKAHFVPITTRKTNVALGDCKYLDQCHRPESCAYIHYRPEAPQPLPLPTPPTSATAVVGDVTALDWHSLGKFDAIIMDPPWEINMKLSYATLPDAAIQGLPIASLQDAGWLFLWVTTGKLVAGRRLLRHWGYTVVDDIVWVKVDQLQRVAAQGRTGHWLNHSHEHCLVGQKGLAVSAARAECDVIVAAARESSRKPDELYGLVERCVRAGTLPHPR</sequence>
<keyword evidence="8" id="KW-1185">Reference proteome</keyword>
<dbReference type="AlphaFoldDB" id="A0A1V9YI59"/>
<dbReference type="GO" id="GO:0001734">
    <property type="term" value="F:mRNA m(6)A methyltransferase activity"/>
    <property type="evidence" value="ECO:0007669"/>
    <property type="project" value="UniProtKB-EC"/>
</dbReference>
<evidence type="ECO:0000256" key="3">
    <source>
        <dbReference type="ARBA" id="ARBA00022679"/>
    </source>
</evidence>
<gene>
    <name evidence="7" type="ORF">ACHHYP_11877</name>
</gene>
<dbReference type="SUPFAM" id="SSF53335">
    <property type="entry name" value="S-adenosyl-L-methionine-dependent methyltransferases"/>
    <property type="match status" value="1"/>
</dbReference>
<comment type="similarity">
    <text evidence="6">Belongs to the MT-A70-like family.</text>
</comment>
<dbReference type="EMBL" id="JNBR01001691">
    <property type="protein sequence ID" value="OQR85401.1"/>
    <property type="molecule type" value="Genomic_DNA"/>
</dbReference>
<proteinExistence type="inferred from homology"/>
<reference evidence="7 8" key="1">
    <citation type="journal article" date="2014" name="Genome Biol. Evol.">
        <title>The secreted proteins of Achlya hypogyna and Thraustotheca clavata identify the ancestral oomycete secretome and reveal gene acquisitions by horizontal gene transfer.</title>
        <authorList>
            <person name="Misner I."/>
            <person name="Blouin N."/>
            <person name="Leonard G."/>
            <person name="Richards T.A."/>
            <person name="Lane C.E."/>
        </authorList>
    </citation>
    <scope>NUCLEOTIDE SEQUENCE [LARGE SCALE GENOMIC DNA]</scope>
    <source>
        <strain evidence="7 8">ATCC 48635</strain>
    </source>
</reference>
<dbReference type="PROSITE" id="PS00092">
    <property type="entry name" value="N6_MTASE"/>
    <property type="match status" value="1"/>
</dbReference>
<evidence type="ECO:0000256" key="4">
    <source>
        <dbReference type="ARBA" id="ARBA00022691"/>
    </source>
</evidence>
<comment type="catalytic activity">
    <reaction evidence="5">
        <text>an adenosine in mRNA + S-adenosyl-L-methionine = an N(6)-methyladenosine in mRNA + S-adenosyl-L-homocysteine + H(+)</text>
        <dbReference type="Rhea" id="RHEA:55584"/>
        <dbReference type="Rhea" id="RHEA-COMP:12414"/>
        <dbReference type="Rhea" id="RHEA-COMP:12417"/>
        <dbReference type="ChEBI" id="CHEBI:15378"/>
        <dbReference type="ChEBI" id="CHEBI:57856"/>
        <dbReference type="ChEBI" id="CHEBI:59789"/>
        <dbReference type="ChEBI" id="CHEBI:74411"/>
        <dbReference type="ChEBI" id="CHEBI:74449"/>
        <dbReference type="EC" id="2.1.1.348"/>
    </reaction>
</comment>
<dbReference type="EC" id="2.1.1.348" evidence="1"/>
<name>A0A1V9YI59_ACHHY</name>
<comment type="caution">
    <text evidence="7">The sequence shown here is derived from an EMBL/GenBank/DDBJ whole genome shotgun (WGS) entry which is preliminary data.</text>
</comment>
<dbReference type="PROSITE" id="PS51143">
    <property type="entry name" value="MT_A70"/>
    <property type="match status" value="1"/>
</dbReference>
<keyword evidence="2" id="KW-0489">Methyltransferase</keyword>
<dbReference type="InterPro" id="IPR029063">
    <property type="entry name" value="SAM-dependent_MTases_sf"/>
</dbReference>
<dbReference type="STRING" id="1202772.A0A1V9YI59"/>
<dbReference type="InterPro" id="IPR002052">
    <property type="entry name" value="DNA_methylase_N6_adenine_CS"/>
</dbReference>
<keyword evidence="4" id="KW-0949">S-adenosyl-L-methionine</keyword>
<dbReference type="GO" id="GO:0003676">
    <property type="term" value="F:nucleic acid binding"/>
    <property type="evidence" value="ECO:0007669"/>
    <property type="project" value="InterPro"/>
</dbReference>
<evidence type="ECO:0000256" key="6">
    <source>
        <dbReference type="PROSITE-ProRule" id="PRU00489"/>
    </source>
</evidence>